<dbReference type="Proteomes" id="UP001054252">
    <property type="component" value="Unassembled WGS sequence"/>
</dbReference>
<keyword evidence="1" id="KW-0732">Signal</keyword>
<dbReference type="AlphaFoldDB" id="A0AAV5JZW3"/>
<dbReference type="EMBL" id="BPVZ01000046">
    <property type="protein sequence ID" value="GKV16927.1"/>
    <property type="molecule type" value="Genomic_DNA"/>
</dbReference>
<accession>A0AAV5JZW3</accession>
<comment type="caution">
    <text evidence="2">The sequence shown here is derived from an EMBL/GenBank/DDBJ whole genome shotgun (WGS) entry which is preliminary data.</text>
</comment>
<dbReference type="GO" id="GO:0004714">
    <property type="term" value="F:transmembrane receptor protein tyrosine kinase activity"/>
    <property type="evidence" value="ECO:0007669"/>
    <property type="project" value="InterPro"/>
</dbReference>
<protein>
    <submittedName>
        <fullName evidence="2">Uncharacterized protein</fullName>
    </submittedName>
</protein>
<dbReference type="InterPro" id="IPR045272">
    <property type="entry name" value="ANXUR1/2-like"/>
</dbReference>
<keyword evidence="3" id="KW-1185">Reference proteome</keyword>
<dbReference type="PANTHER" id="PTHR34590">
    <property type="entry name" value="OS03G0124300 PROTEIN-RELATED"/>
    <property type="match status" value="1"/>
</dbReference>
<name>A0AAV5JZW3_9ROSI</name>
<reference evidence="2 3" key="1">
    <citation type="journal article" date="2021" name="Commun. Biol.">
        <title>The genome of Shorea leprosula (Dipterocarpaceae) highlights the ecological relevance of drought in aseasonal tropical rainforests.</title>
        <authorList>
            <person name="Ng K.K.S."/>
            <person name="Kobayashi M.J."/>
            <person name="Fawcett J.A."/>
            <person name="Hatakeyama M."/>
            <person name="Paape T."/>
            <person name="Ng C.H."/>
            <person name="Ang C.C."/>
            <person name="Tnah L.H."/>
            <person name="Lee C.T."/>
            <person name="Nishiyama T."/>
            <person name="Sese J."/>
            <person name="O'Brien M.J."/>
            <person name="Copetti D."/>
            <person name="Mohd Noor M.I."/>
            <person name="Ong R.C."/>
            <person name="Putra M."/>
            <person name="Sireger I.Z."/>
            <person name="Indrioko S."/>
            <person name="Kosugi Y."/>
            <person name="Izuno A."/>
            <person name="Isagi Y."/>
            <person name="Lee S.L."/>
            <person name="Shimizu K.K."/>
        </authorList>
    </citation>
    <scope>NUCLEOTIDE SEQUENCE [LARGE SCALE GENOMIC DNA]</scope>
    <source>
        <strain evidence="2">214</strain>
    </source>
</reference>
<sequence>MNLLSLTTFLISLLHVLLPSTTAAPYNATDIIVLNCGASSTTTSLDGRKWEADLLFKYSPFNDKNASFPSNASSEHPSVPMVPYFSGRIIFKELIN</sequence>
<feature type="chain" id="PRO_5043820285" evidence="1">
    <location>
        <begin position="24"/>
        <end position="96"/>
    </location>
</feature>
<proteinExistence type="predicted"/>
<evidence type="ECO:0000313" key="2">
    <source>
        <dbReference type="EMBL" id="GKV16927.1"/>
    </source>
</evidence>
<feature type="signal peptide" evidence="1">
    <location>
        <begin position="1"/>
        <end position="23"/>
    </location>
</feature>
<evidence type="ECO:0000313" key="3">
    <source>
        <dbReference type="Proteomes" id="UP001054252"/>
    </source>
</evidence>
<evidence type="ECO:0000256" key="1">
    <source>
        <dbReference type="SAM" id="SignalP"/>
    </source>
</evidence>
<gene>
    <name evidence="2" type="ORF">SLEP1_g27495</name>
</gene>
<organism evidence="2 3">
    <name type="scientific">Rubroshorea leprosula</name>
    <dbReference type="NCBI Taxonomy" id="152421"/>
    <lineage>
        <taxon>Eukaryota</taxon>
        <taxon>Viridiplantae</taxon>
        <taxon>Streptophyta</taxon>
        <taxon>Embryophyta</taxon>
        <taxon>Tracheophyta</taxon>
        <taxon>Spermatophyta</taxon>
        <taxon>Magnoliopsida</taxon>
        <taxon>eudicotyledons</taxon>
        <taxon>Gunneridae</taxon>
        <taxon>Pentapetalae</taxon>
        <taxon>rosids</taxon>
        <taxon>malvids</taxon>
        <taxon>Malvales</taxon>
        <taxon>Dipterocarpaceae</taxon>
        <taxon>Rubroshorea</taxon>
    </lineage>
</organism>